<feature type="region of interest" description="Disordered" evidence="8">
    <location>
        <begin position="344"/>
        <end position="400"/>
    </location>
</feature>
<feature type="compositionally biased region" description="Polar residues" evidence="8">
    <location>
        <begin position="386"/>
        <end position="400"/>
    </location>
</feature>
<dbReference type="GO" id="GO:0008270">
    <property type="term" value="F:zinc ion binding"/>
    <property type="evidence" value="ECO:0007669"/>
    <property type="project" value="UniProtKB-KW"/>
</dbReference>
<dbReference type="AlphaFoldDB" id="A0A6A6UHX1"/>
<evidence type="ECO:0000256" key="6">
    <source>
        <dbReference type="ARBA" id="ARBA00023242"/>
    </source>
</evidence>
<dbReference type="PANTHER" id="PTHR24388:SF54">
    <property type="entry name" value="PROTEIN ESCARGOT"/>
    <property type="match status" value="1"/>
</dbReference>
<dbReference type="OrthoDB" id="6910977at2759"/>
<feature type="domain" description="C2H2-type" evidence="9">
    <location>
        <begin position="324"/>
        <end position="354"/>
    </location>
</feature>
<protein>
    <recommendedName>
        <fullName evidence="9">C2H2-type domain-containing protein</fullName>
    </recommendedName>
</protein>
<dbReference type="SMART" id="SM00355">
    <property type="entry name" value="ZnF_C2H2"/>
    <property type="match status" value="3"/>
</dbReference>
<evidence type="ECO:0000259" key="9">
    <source>
        <dbReference type="PROSITE" id="PS50157"/>
    </source>
</evidence>
<dbReference type="InterPro" id="IPR050527">
    <property type="entry name" value="Snail/Krueppel_Znf"/>
</dbReference>
<dbReference type="InterPro" id="IPR013087">
    <property type="entry name" value="Znf_C2H2_type"/>
</dbReference>
<keyword evidence="2" id="KW-0479">Metal-binding</keyword>
<evidence type="ECO:0000256" key="3">
    <source>
        <dbReference type="ARBA" id="ARBA00022737"/>
    </source>
</evidence>
<dbReference type="Proteomes" id="UP000799302">
    <property type="component" value="Unassembled WGS sequence"/>
</dbReference>
<dbReference type="GO" id="GO:0000981">
    <property type="term" value="F:DNA-binding transcription factor activity, RNA polymerase II-specific"/>
    <property type="evidence" value="ECO:0007669"/>
    <property type="project" value="TreeGrafter"/>
</dbReference>
<dbReference type="SUPFAM" id="SSF57667">
    <property type="entry name" value="beta-beta-alpha zinc fingers"/>
    <property type="match status" value="1"/>
</dbReference>
<dbReference type="PROSITE" id="PS50157">
    <property type="entry name" value="ZINC_FINGER_C2H2_2"/>
    <property type="match status" value="3"/>
</dbReference>
<evidence type="ECO:0000256" key="7">
    <source>
        <dbReference type="PROSITE-ProRule" id="PRU00042"/>
    </source>
</evidence>
<sequence>MNTPFSCQEEDHSEICTTTDATSLLLAVTSAGLGLSLNESPLLRPMAPHTTDSFLESLFQTSGDTIFQNHGLLWQDDIGSGSIGDQTTWTSSPYQPSNVMGSPAMGLQQNAFGLEGVPGLQYSPGTTVSTRCDTPESVHGTLVDIKPSLTATPATSIMDFPWYSVAPTPPLNSMPMFPRAQSTHSAVLSTVSSPILPSHNLYPSIEKQEPEVKLEAFSPRPSSLPELNHPEGDEFAQKYRIMEENTRRVRQRVPKDTLPSERPQCPDCLVRFSRKHNLQQHQLMSCSKQPKKERDFVCGCGEAFHRTADLTRHQSSKHAPEKKFNCELCGQKFPRKDTLRRHWNKSCKQNFARPQKEDRKTKKRRLRASEPKTSQSQFTGAEPKTKQLQFITSNGPSPSP</sequence>
<evidence type="ECO:0000256" key="8">
    <source>
        <dbReference type="SAM" id="MobiDB-lite"/>
    </source>
</evidence>
<gene>
    <name evidence="10" type="ORF">BT63DRAFT_182541</name>
</gene>
<evidence type="ECO:0000256" key="5">
    <source>
        <dbReference type="ARBA" id="ARBA00022833"/>
    </source>
</evidence>
<evidence type="ECO:0000313" key="11">
    <source>
        <dbReference type="Proteomes" id="UP000799302"/>
    </source>
</evidence>
<organism evidence="10 11">
    <name type="scientific">Microthyrium microscopicum</name>
    <dbReference type="NCBI Taxonomy" id="703497"/>
    <lineage>
        <taxon>Eukaryota</taxon>
        <taxon>Fungi</taxon>
        <taxon>Dikarya</taxon>
        <taxon>Ascomycota</taxon>
        <taxon>Pezizomycotina</taxon>
        <taxon>Dothideomycetes</taxon>
        <taxon>Dothideomycetes incertae sedis</taxon>
        <taxon>Microthyriales</taxon>
        <taxon>Microthyriaceae</taxon>
        <taxon>Microthyrium</taxon>
    </lineage>
</organism>
<dbReference type="Gene3D" id="3.30.160.60">
    <property type="entry name" value="Classic Zinc Finger"/>
    <property type="match status" value="2"/>
</dbReference>
<feature type="domain" description="C2H2-type" evidence="9">
    <location>
        <begin position="296"/>
        <end position="323"/>
    </location>
</feature>
<comment type="subcellular location">
    <subcellularLocation>
        <location evidence="1">Nucleus</location>
    </subcellularLocation>
</comment>
<accession>A0A6A6UHX1</accession>
<dbReference type="EMBL" id="MU004232">
    <property type="protein sequence ID" value="KAF2671875.1"/>
    <property type="molecule type" value="Genomic_DNA"/>
</dbReference>
<dbReference type="GO" id="GO:0000978">
    <property type="term" value="F:RNA polymerase II cis-regulatory region sequence-specific DNA binding"/>
    <property type="evidence" value="ECO:0007669"/>
    <property type="project" value="TreeGrafter"/>
</dbReference>
<evidence type="ECO:0000256" key="2">
    <source>
        <dbReference type="ARBA" id="ARBA00022723"/>
    </source>
</evidence>
<evidence type="ECO:0000313" key="10">
    <source>
        <dbReference type="EMBL" id="KAF2671875.1"/>
    </source>
</evidence>
<keyword evidence="6" id="KW-0539">Nucleus</keyword>
<keyword evidence="5" id="KW-0862">Zinc</keyword>
<dbReference type="GO" id="GO:0005634">
    <property type="term" value="C:nucleus"/>
    <property type="evidence" value="ECO:0007669"/>
    <property type="project" value="UniProtKB-SubCell"/>
</dbReference>
<evidence type="ECO:0000256" key="4">
    <source>
        <dbReference type="ARBA" id="ARBA00022771"/>
    </source>
</evidence>
<keyword evidence="4 7" id="KW-0863">Zinc-finger</keyword>
<dbReference type="Pfam" id="PF00096">
    <property type="entry name" value="zf-C2H2"/>
    <property type="match status" value="2"/>
</dbReference>
<name>A0A6A6UHX1_9PEZI</name>
<proteinExistence type="predicted"/>
<evidence type="ECO:0000256" key="1">
    <source>
        <dbReference type="ARBA" id="ARBA00004123"/>
    </source>
</evidence>
<reference evidence="10" key="1">
    <citation type="journal article" date="2020" name="Stud. Mycol.">
        <title>101 Dothideomycetes genomes: a test case for predicting lifestyles and emergence of pathogens.</title>
        <authorList>
            <person name="Haridas S."/>
            <person name="Albert R."/>
            <person name="Binder M."/>
            <person name="Bloem J."/>
            <person name="Labutti K."/>
            <person name="Salamov A."/>
            <person name="Andreopoulos B."/>
            <person name="Baker S."/>
            <person name="Barry K."/>
            <person name="Bills G."/>
            <person name="Bluhm B."/>
            <person name="Cannon C."/>
            <person name="Castanera R."/>
            <person name="Culley D."/>
            <person name="Daum C."/>
            <person name="Ezra D."/>
            <person name="Gonzalez J."/>
            <person name="Henrissat B."/>
            <person name="Kuo A."/>
            <person name="Liang C."/>
            <person name="Lipzen A."/>
            <person name="Lutzoni F."/>
            <person name="Magnuson J."/>
            <person name="Mondo S."/>
            <person name="Nolan M."/>
            <person name="Ohm R."/>
            <person name="Pangilinan J."/>
            <person name="Park H.-J."/>
            <person name="Ramirez L."/>
            <person name="Alfaro M."/>
            <person name="Sun H."/>
            <person name="Tritt A."/>
            <person name="Yoshinaga Y."/>
            <person name="Zwiers L.-H."/>
            <person name="Turgeon B."/>
            <person name="Goodwin S."/>
            <person name="Spatafora J."/>
            <person name="Crous P."/>
            <person name="Grigoriev I."/>
        </authorList>
    </citation>
    <scope>NUCLEOTIDE SEQUENCE</scope>
    <source>
        <strain evidence="10">CBS 115976</strain>
    </source>
</reference>
<keyword evidence="11" id="KW-1185">Reference proteome</keyword>
<dbReference type="PANTHER" id="PTHR24388">
    <property type="entry name" value="ZINC FINGER PROTEIN"/>
    <property type="match status" value="1"/>
</dbReference>
<feature type="domain" description="C2H2-type" evidence="9">
    <location>
        <begin position="263"/>
        <end position="290"/>
    </location>
</feature>
<dbReference type="InterPro" id="IPR036236">
    <property type="entry name" value="Znf_C2H2_sf"/>
</dbReference>
<keyword evidence="3" id="KW-0677">Repeat</keyword>